<feature type="transmembrane region" description="Helical" evidence="2">
    <location>
        <begin position="150"/>
        <end position="176"/>
    </location>
</feature>
<feature type="transmembrane region" description="Helical" evidence="2">
    <location>
        <begin position="258"/>
        <end position="289"/>
    </location>
</feature>
<dbReference type="Proteomes" id="UP000023067">
    <property type="component" value="Unassembled WGS sequence"/>
</dbReference>
<dbReference type="OrthoDB" id="4794072at2"/>
<evidence type="ECO:0000256" key="2">
    <source>
        <dbReference type="SAM" id="Phobius"/>
    </source>
</evidence>
<evidence type="ECO:0000313" key="3">
    <source>
        <dbReference type="EMBL" id="EWS81853.1"/>
    </source>
</evidence>
<dbReference type="HOGENOM" id="CLU_968644_0_0_11"/>
<evidence type="ECO:0000256" key="1">
    <source>
        <dbReference type="SAM" id="MobiDB-lite"/>
    </source>
</evidence>
<dbReference type="PATRIC" id="fig|396014.3.peg.1058"/>
<evidence type="ECO:0000313" key="4">
    <source>
        <dbReference type="Proteomes" id="UP000023067"/>
    </source>
</evidence>
<feature type="compositionally biased region" description="Low complexity" evidence="1">
    <location>
        <begin position="56"/>
        <end position="69"/>
    </location>
</feature>
<gene>
    <name evidence="3" type="ORF">BF93_13525</name>
</gene>
<comment type="caution">
    <text evidence="3">The sequence shown here is derived from an EMBL/GenBank/DDBJ whole genome shotgun (WGS) entry which is preliminary data.</text>
</comment>
<reference evidence="3 4" key="1">
    <citation type="submission" date="2014-02" db="EMBL/GenBank/DDBJ databases">
        <title>Genome sequence of Brachybacterium phenoliresistens strain W13A50.</title>
        <authorList>
            <person name="Wang X."/>
        </authorList>
    </citation>
    <scope>NUCLEOTIDE SEQUENCE [LARGE SCALE GENOMIC DNA]</scope>
    <source>
        <strain evidence="3 4">W13A50</strain>
    </source>
</reference>
<keyword evidence="2" id="KW-1133">Transmembrane helix</keyword>
<proteinExistence type="predicted"/>
<keyword evidence="2" id="KW-0472">Membrane</keyword>
<feature type="transmembrane region" description="Helical" evidence="2">
    <location>
        <begin position="103"/>
        <end position="130"/>
    </location>
</feature>
<name>Z9JUY1_9MICO</name>
<dbReference type="STRING" id="396014.BF93_13525"/>
<keyword evidence="4" id="KW-1185">Reference proteome</keyword>
<feature type="transmembrane region" description="Helical" evidence="2">
    <location>
        <begin position="197"/>
        <end position="229"/>
    </location>
</feature>
<organism evidence="3 4">
    <name type="scientific">Brachybacterium phenoliresistens</name>
    <dbReference type="NCBI Taxonomy" id="396014"/>
    <lineage>
        <taxon>Bacteria</taxon>
        <taxon>Bacillati</taxon>
        <taxon>Actinomycetota</taxon>
        <taxon>Actinomycetes</taxon>
        <taxon>Micrococcales</taxon>
        <taxon>Dermabacteraceae</taxon>
        <taxon>Brachybacterium</taxon>
    </lineage>
</organism>
<feature type="compositionally biased region" description="Polar residues" evidence="1">
    <location>
        <begin position="1"/>
        <end position="12"/>
    </location>
</feature>
<feature type="region of interest" description="Disordered" evidence="1">
    <location>
        <begin position="1"/>
        <end position="75"/>
    </location>
</feature>
<dbReference type="RefSeq" id="WP_051486570.1">
    <property type="nucleotide sequence ID" value="NZ_KK069990.1"/>
</dbReference>
<accession>Z9JUY1</accession>
<protein>
    <submittedName>
        <fullName evidence="3">Uncharacterized protein</fullName>
    </submittedName>
</protein>
<sequence length="308" mass="31452">MSSASQPPQFGQPSAGDPYAQPAPSPAPGTAGNDPFAPPAAGSPYAQPGPGSPYTQPAQQAPAQPGGAPRPAPGTSLGDDISAGFGFAWNTLRTNVAAVVVPGVVYGIVMAVITGIAMAAMFGIMAAVFATMTPGSEPDESVMVGGMLGAYAAFFGILLLLVPVTVVWASGVYRVGQSILELRRPTVGQGFIGTGRVVLTFLLTGLIVLVGSVLFYLPGLVAALLLLFAPAAASRGASPVEAMKESFTLVKNNIGASLVAYLVLMAISYVGGILVVTLVVSIPLGYLFTLGMYERLSRRELPDPEAAR</sequence>
<dbReference type="eggNOG" id="ENOG502ZMKK">
    <property type="taxonomic scope" value="Bacteria"/>
</dbReference>
<dbReference type="AlphaFoldDB" id="Z9JUY1"/>
<keyword evidence="2" id="KW-0812">Transmembrane</keyword>
<dbReference type="EMBL" id="JDYK01000004">
    <property type="protein sequence ID" value="EWS81853.1"/>
    <property type="molecule type" value="Genomic_DNA"/>
</dbReference>